<dbReference type="InterPro" id="IPR054480">
    <property type="entry name" value="AHAS_small-like_ACT"/>
</dbReference>
<evidence type="ECO:0000256" key="6">
    <source>
        <dbReference type="ARBA" id="ARBA00023304"/>
    </source>
</evidence>
<dbReference type="InterPro" id="IPR039557">
    <property type="entry name" value="AHAS_ACT"/>
</dbReference>
<keyword evidence="5 8" id="KW-0028">Amino-acid biosynthesis</keyword>
<dbReference type="UniPathway" id="UPA00047">
    <property type="reaction ID" value="UER00055"/>
</dbReference>
<evidence type="ECO:0000313" key="11">
    <source>
        <dbReference type="Proteomes" id="UP000248066"/>
    </source>
</evidence>
<organism evidence="10 11">
    <name type="scientific">Alteribacter lacisalsi</name>
    <dbReference type="NCBI Taxonomy" id="2045244"/>
    <lineage>
        <taxon>Bacteria</taxon>
        <taxon>Bacillati</taxon>
        <taxon>Bacillota</taxon>
        <taxon>Bacilli</taxon>
        <taxon>Bacillales</taxon>
        <taxon>Bacillaceae</taxon>
        <taxon>Alteribacter</taxon>
    </lineage>
</organism>
<gene>
    <name evidence="10" type="primary">ilvN</name>
    <name evidence="10" type="ORF">CR205_00620</name>
</gene>
<dbReference type="CDD" id="cd04878">
    <property type="entry name" value="ACT_AHAS"/>
    <property type="match status" value="1"/>
</dbReference>
<protein>
    <recommendedName>
        <fullName evidence="8">Acetolactate synthase small subunit</fullName>
        <shortName evidence="8">AHAS</shortName>
        <shortName evidence="8">ALS</shortName>
        <ecNumber evidence="8">2.2.1.6</ecNumber>
    </recommendedName>
    <alternativeName>
        <fullName evidence="8">Acetohydroxy-acid synthase small subunit</fullName>
    </alternativeName>
</protein>
<comment type="similarity">
    <text evidence="3 8">Belongs to the acetolactate synthase small subunit family.</text>
</comment>
<dbReference type="GO" id="GO:0003984">
    <property type="term" value="F:acetolactate synthase activity"/>
    <property type="evidence" value="ECO:0007669"/>
    <property type="project" value="UniProtKB-UniRule"/>
</dbReference>
<evidence type="ECO:0000256" key="1">
    <source>
        <dbReference type="ARBA" id="ARBA00004974"/>
    </source>
</evidence>
<dbReference type="PANTHER" id="PTHR30239">
    <property type="entry name" value="ACETOLACTATE SYNTHASE SMALL SUBUNIT"/>
    <property type="match status" value="1"/>
</dbReference>
<keyword evidence="11" id="KW-1185">Reference proteome</keyword>
<comment type="caution">
    <text evidence="10">The sequence shown here is derived from an EMBL/GenBank/DDBJ whole genome shotgun (WGS) entry which is preliminary data.</text>
</comment>
<dbReference type="GO" id="GO:0009097">
    <property type="term" value="P:isoleucine biosynthetic process"/>
    <property type="evidence" value="ECO:0007669"/>
    <property type="project" value="UniProtKB-UniRule"/>
</dbReference>
<dbReference type="SUPFAM" id="SSF55021">
    <property type="entry name" value="ACT-like"/>
    <property type="match status" value="1"/>
</dbReference>
<dbReference type="RefSeq" id="WP_110515918.1">
    <property type="nucleotide sequence ID" value="NZ_PDOF01000001.1"/>
</dbReference>
<proteinExistence type="inferred from homology"/>
<dbReference type="Proteomes" id="UP000248066">
    <property type="component" value="Unassembled WGS sequence"/>
</dbReference>
<dbReference type="GO" id="GO:0005829">
    <property type="term" value="C:cytosol"/>
    <property type="evidence" value="ECO:0007669"/>
    <property type="project" value="TreeGrafter"/>
</dbReference>
<dbReference type="EC" id="2.2.1.6" evidence="8"/>
<dbReference type="EMBL" id="PDOF01000001">
    <property type="protein sequence ID" value="PYZ97140.1"/>
    <property type="molecule type" value="Genomic_DNA"/>
</dbReference>
<name>A0A2W0HAS7_9BACI</name>
<accession>A0A2W0HAS7</accession>
<comment type="pathway">
    <text evidence="2 8">Amino-acid biosynthesis; L-valine biosynthesis; L-valine from pyruvate: step 1/4.</text>
</comment>
<dbReference type="InterPro" id="IPR045865">
    <property type="entry name" value="ACT-like_dom_sf"/>
</dbReference>
<reference evidence="10 11" key="1">
    <citation type="submission" date="2017-10" db="EMBL/GenBank/DDBJ databases">
        <title>Bacillus sp. nov., a halophilic bacterium isolated from a Yangshapao Lake.</title>
        <authorList>
            <person name="Wang H."/>
        </authorList>
    </citation>
    <scope>NUCLEOTIDE SEQUENCE [LARGE SCALE GENOMIC DNA]</scope>
    <source>
        <strain evidence="10 11">YSP-3</strain>
    </source>
</reference>
<comment type="subunit">
    <text evidence="4 8">Dimer of large and small chains.</text>
</comment>
<comment type="pathway">
    <text evidence="1 8">Amino-acid biosynthesis; L-isoleucine biosynthesis; L-isoleucine from 2-oxobutanoate: step 1/4.</text>
</comment>
<dbReference type="PROSITE" id="PS51671">
    <property type="entry name" value="ACT"/>
    <property type="match status" value="1"/>
</dbReference>
<dbReference type="UniPathway" id="UPA00049">
    <property type="reaction ID" value="UER00059"/>
</dbReference>
<dbReference type="AlphaFoldDB" id="A0A2W0HAS7"/>
<dbReference type="PANTHER" id="PTHR30239:SF0">
    <property type="entry name" value="ACETOLACTATE SYNTHASE SMALL SUBUNIT 1, CHLOROPLASTIC"/>
    <property type="match status" value="1"/>
</dbReference>
<dbReference type="InterPro" id="IPR004789">
    <property type="entry name" value="Acetalactate_synth_ssu"/>
</dbReference>
<evidence type="ECO:0000256" key="5">
    <source>
        <dbReference type="ARBA" id="ARBA00022605"/>
    </source>
</evidence>
<dbReference type="GO" id="GO:0009099">
    <property type="term" value="P:L-valine biosynthetic process"/>
    <property type="evidence" value="ECO:0007669"/>
    <property type="project" value="UniProtKB-UniRule"/>
</dbReference>
<dbReference type="OrthoDB" id="9787365at2"/>
<evidence type="ECO:0000256" key="2">
    <source>
        <dbReference type="ARBA" id="ARBA00005025"/>
    </source>
</evidence>
<dbReference type="GO" id="GO:1990610">
    <property type="term" value="F:acetolactate synthase regulator activity"/>
    <property type="evidence" value="ECO:0007669"/>
    <property type="project" value="UniProtKB-UniRule"/>
</dbReference>
<evidence type="ECO:0000256" key="3">
    <source>
        <dbReference type="ARBA" id="ARBA00006341"/>
    </source>
</evidence>
<dbReference type="Pfam" id="PF22629">
    <property type="entry name" value="ACT_AHAS_ss"/>
    <property type="match status" value="1"/>
</dbReference>
<keyword evidence="6 8" id="KW-0100">Branched-chain amino acid biosynthesis</keyword>
<evidence type="ECO:0000256" key="8">
    <source>
        <dbReference type="RuleBase" id="RU368092"/>
    </source>
</evidence>
<dbReference type="Gene3D" id="3.30.70.260">
    <property type="match status" value="1"/>
</dbReference>
<keyword evidence="8" id="KW-0808">Transferase</keyword>
<comment type="catalytic activity">
    <reaction evidence="7 8">
        <text>2 pyruvate + H(+) = (2S)-2-acetolactate + CO2</text>
        <dbReference type="Rhea" id="RHEA:25249"/>
        <dbReference type="ChEBI" id="CHEBI:15361"/>
        <dbReference type="ChEBI" id="CHEBI:15378"/>
        <dbReference type="ChEBI" id="CHEBI:16526"/>
        <dbReference type="ChEBI" id="CHEBI:58476"/>
        <dbReference type="EC" id="2.2.1.6"/>
    </reaction>
</comment>
<evidence type="ECO:0000256" key="7">
    <source>
        <dbReference type="ARBA" id="ARBA00048670"/>
    </source>
</evidence>
<dbReference type="InterPro" id="IPR002912">
    <property type="entry name" value="ACT_dom"/>
</dbReference>
<evidence type="ECO:0000313" key="10">
    <source>
        <dbReference type="EMBL" id="PYZ97140.1"/>
    </source>
</evidence>
<feature type="domain" description="ACT" evidence="9">
    <location>
        <begin position="4"/>
        <end position="79"/>
    </location>
</feature>
<evidence type="ECO:0000259" key="9">
    <source>
        <dbReference type="PROSITE" id="PS51671"/>
    </source>
</evidence>
<comment type="function">
    <text evidence="8">Catalyzes the conversion of 2 pyruvate molecules into acetolactate in the first common step of the biosynthetic pathway of the branched-amino acids such as leucine, isoleucine, and valine.</text>
</comment>
<evidence type="ECO:0000256" key="4">
    <source>
        <dbReference type="ARBA" id="ARBA00011744"/>
    </source>
</evidence>
<sequence>MRRTLSVVVTNQLGVLNRVTSLFLRKGFNIESLSVAPIDDHRRSLMTIVVDVPDEKVVEQIKKQLDKQIDVINITDFSIQIPDFAAKSD</sequence>
<dbReference type="NCBIfam" id="TIGR00119">
    <property type="entry name" value="acolac_sm"/>
    <property type="match status" value="1"/>
</dbReference>